<feature type="compositionally biased region" description="Polar residues" evidence="1">
    <location>
        <begin position="1"/>
        <end position="23"/>
    </location>
</feature>
<keyword evidence="3" id="KW-1185">Reference proteome</keyword>
<evidence type="ECO:0000256" key="1">
    <source>
        <dbReference type="SAM" id="MobiDB-lite"/>
    </source>
</evidence>
<organism evidence="2 3">
    <name type="scientific">Amazonocrinis nigriterrae CENA67</name>
    <dbReference type="NCBI Taxonomy" id="2794033"/>
    <lineage>
        <taxon>Bacteria</taxon>
        <taxon>Bacillati</taxon>
        <taxon>Cyanobacteriota</taxon>
        <taxon>Cyanophyceae</taxon>
        <taxon>Nostocales</taxon>
        <taxon>Nostocaceae</taxon>
        <taxon>Amazonocrinis</taxon>
        <taxon>Amazonocrinis nigriterrae</taxon>
    </lineage>
</organism>
<evidence type="ECO:0000313" key="2">
    <source>
        <dbReference type="EMBL" id="MBH8561659.1"/>
    </source>
</evidence>
<dbReference type="AlphaFoldDB" id="A0A8J7HSN3"/>
<sequence>MSENETVNKPSTNGKSSHSSATKSGKKRQWKDLPVDSLSKGFEIHQAEYVVGKSPVIWSTVTPGQLFSLSETGKNLHVKLSDARAISLDTRVSIEFKPSIRLSTQVWVVTSFNSITANFKGQPPQ</sequence>
<feature type="region of interest" description="Disordered" evidence="1">
    <location>
        <begin position="1"/>
        <end position="32"/>
    </location>
</feature>
<gene>
    <name evidence="2" type="ORF">I8748_05605</name>
</gene>
<evidence type="ECO:0000313" key="3">
    <source>
        <dbReference type="Proteomes" id="UP000632766"/>
    </source>
</evidence>
<comment type="caution">
    <text evidence="2">The sequence shown here is derived from an EMBL/GenBank/DDBJ whole genome shotgun (WGS) entry which is preliminary data.</text>
</comment>
<name>A0A8J7HSN3_9NOST</name>
<dbReference type="Proteomes" id="UP000632766">
    <property type="component" value="Unassembled WGS sequence"/>
</dbReference>
<proteinExistence type="predicted"/>
<dbReference type="RefSeq" id="WP_198123664.1">
    <property type="nucleotide sequence ID" value="NZ_JAECZC010000007.1"/>
</dbReference>
<dbReference type="EMBL" id="JAECZC010000007">
    <property type="protein sequence ID" value="MBH8561659.1"/>
    <property type="molecule type" value="Genomic_DNA"/>
</dbReference>
<protein>
    <submittedName>
        <fullName evidence="2">Uncharacterized protein</fullName>
    </submittedName>
</protein>
<accession>A0A8J7HSN3</accession>
<reference evidence="2 3" key="1">
    <citation type="journal article" date="2021" name="Int. J. Syst. Evol. Microbiol.">
        <title>Amazonocrinis nigriterrae gen. nov., sp. nov., Atlanticothrix silvestris gen. nov., sp. nov. and Dendronalium phyllosphericum gen. nov., sp. nov., nostocacean cyanobacteria from Brazilian environments.</title>
        <authorList>
            <person name="Alvarenga D.O."/>
            <person name="Andreote A.P.D."/>
            <person name="Branco L.H.Z."/>
            <person name="Delbaje E."/>
            <person name="Cruz R.B."/>
            <person name="Varani A.M."/>
            <person name="Fiore M.F."/>
        </authorList>
    </citation>
    <scope>NUCLEOTIDE SEQUENCE [LARGE SCALE GENOMIC DNA]</scope>
    <source>
        <strain evidence="2 3">CENA67</strain>
    </source>
</reference>